<evidence type="ECO:0000259" key="2">
    <source>
        <dbReference type="Pfam" id="PF23041"/>
    </source>
</evidence>
<dbReference type="Proteomes" id="UP000235145">
    <property type="component" value="Unassembled WGS sequence"/>
</dbReference>
<dbReference type="PANTHER" id="PTHR33826">
    <property type="entry name" value="F20B24.21"/>
    <property type="match status" value="1"/>
</dbReference>
<dbReference type="AlphaFoldDB" id="A0A9R1UJ56"/>
<evidence type="ECO:0000256" key="1">
    <source>
        <dbReference type="SAM" id="MobiDB-lite"/>
    </source>
</evidence>
<keyword evidence="4" id="KW-1185">Reference proteome</keyword>
<dbReference type="EMBL" id="NBSK02000009">
    <property type="protein sequence ID" value="KAJ0188236.1"/>
    <property type="molecule type" value="Genomic_DNA"/>
</dbReference>
<feature type="region of interest" description="Disordered" evidence="1">
    <location>
        <begin position="314"/>
        <end position="400"/>
    </location>
</feature>
<organism evidence="3 4">
    <name type="scientific">Lactuca sativa</name>
    <name type="common">Garden lettuce</name>
    <dbReference type="NCBI Taxonomy" id="4236"/>
    <lineage>
        <taxon>Eukaryota</taxon>
        <taxon>Viridiplantae</taxon>
        <taxon>Streptophyta</taxon>
        <taxon>Embryophyta</taxon>
        <taxon>Tracheophyta</taxon>
        <taxon>Spermatophyta</taxon>
        <taxon>Magnoliopsida</taxon>
        <taxon>eudicotyledons</taxon>
        <taxon>Gunneridae</taxon>
        <taxon>Pentapetalae</taxon>
        <taxon>asterids</taxon>
        <taxon>campanulids</taxon>
        <taxon>Asterales</taxon>
        <taxon>Asteraceae</taxon>
        <taxon>Cichorioideae</taxon>
        <taxon>Cichorieae</taxon>
        <taxon>Lactucinae</taxon>
        <taxon>Lactuca</taxon>
    </lineage>
</organism>
<dbReference type="PANTHER" id="PTHR33826:SF4">
    <property type="entry name" value="F20B24.21"/>
    <property type="match status" value="1"/>
</dbReference>
<comment type="caution">
    <text evidence="3">The sequence shown here is derived from an EMBL/GenBank/DDBJ whole genome shotgun (WGS) entry which is preliminary data.</text>
</comment>
<evidence type="ECO:0000313" key="4">
    <source>
        <dbReference type="Proteomes" id="UP000235145"/>
    </source>
</evidence>
<dbReference type="InterPro" id="IPR055464">
    <property type="entry name" value="DUF7036"/>
</dbReference>
<feature type="compositionally biased region" description="Low complexity" evidence="1">
    <location>
        <begin position="331"/>
        <end position="345"/>
    </location>
</feature>
<proteinExistence type="predicted"/>
<evidence type="ECO:0000313" key="3">
    <source>
        <dbReference type="EMBL" id="KAJ0188236.1"/>
    </source>
</evidence>
<feature type="domain" description="DUF7036" evidence="2">
    <location>
        <begin position="86"/>
        <end position="177"/>
    </location>
</feature>
<protein>
    <recommendedName>
        <fullName evidence="2">DUF7036 domain-containing protein</fullName>
    </recommendedName>
</protein>
<sequence>MLCKWGNPNPNCHLITSSSSKIVTGLRSLFDVQGVSQELLDCSVSSVLSFCSLALPFPFPRSFRSFVFTIDNLGTMRMIQSSTVAYFRLEKAVSFLLPQITRLEYDIYNEIGVPGTQVVILSMHESSEYNYTDVVFGVLHKPMNSPINPISLSVLKTSLLDLFSQRSNLTLTKSIFGLTSDFEILKFPDGITIIPRLSPPVWFLPEVLFNFTLRNSLQEIEYNFLVLKEQLNSGLQLMPDESVFLQVTNKVGSTQDPPVTVQASIVSNLGSLNPQRLKQLAQEITGSPPGKNLGLDHSVFGKVKEISLSSFLSRTLDAPTPSPAPSPEQNSPTGAPASSPSPSGGSDDDVSPGPRQHGVPPGGSTSLPPNLSPLPAVSYGSVPSHENGLAPSPLPSSSSSKGGLHSISYYRMHIWWWWWLTVLVLVT</sequence>
<feature type="domain" description="DUF7036" evidence="2">
    <location>
        <begin position="210"/>
        <end position="301"/>
    </location>
</feature>
<dbReference type="Pfam" id="PF23041">
    <property type="entry name" value="DUF7036"/>
    <property type="match status" value="2"/>
</dbReference>
<reference evidence="3 4" key="1">
    <citation type="journal article" date="2017" name="Nat. Commun.">
        <title>Genome assembly with in vitro proximity ligation data and whole-genome triplication in lettuce.</title>
        <authorList>
            <person name="Reyes-Chin-Wo S."/>
            <person name="Wang Z."/>
            <person name="Yang X."/>
            <person name="Kozik A."/>
            <person name="Arikit S."/>
            <person name="Song C."/>
            <person name="Xia L."/>
            <person name="Froenicke L."/>
            <person name="Lavelle D.O."/>
            <person name="Truco M.J."/>
            <person name="Xia R."/>
            <person name="Zhu S."/>
            <person name="Xu C."/>
            <person name="Xu H."/>
            <person name="Xu X."/>
            <person name="Cox K."/>
            <person name="Korf I."/>
            <person name="Meyers B.C."/>
            <person name="Michelmore R.W."/>
        </authorList>
    </citation>
    <scope>NUCLEOTIDE SEQUENCE [LARGE SCALE GENOMIC DNA]</scope>
    <source>
        <strain evidence="4">cv. Salinas</strain>
        <tissue evidence="3">Seedlings</tissue>
    </source>
</reference>
<accession>A0A9R1UJ56</accession>
<name>A0A9R1UJ56_LACSA</name>
<gene>
    <name evidence="3" type="ORF">LSAT_V11C900503810</name>
</gene>
<feature type="compositionally biased region" description="Low complexity" evidence="1">
    <location>
        <begin position="388"/>
        <end position="400"/>
    </location>
</feature>
<feature type="compositionally biased region" description="Low complexity" evidence="1">
    <location>
        <begin position="362"/>
        <end position="375"/>
    </location>
</feature>